<keyword evidence="2" id="KW-0378">Hydrolase</keyword>
<evidence type="ECO:0000313" key="6">
    <source>
        <dbReference type="Proteomes" id="UP000019402"/>
    </source>
</evidence>
<evidence type="ECO:0000256" key="3">
    <source>
        <dbReference type="SAM" id="SignalP"/>
    </source>
</evidence>
<feature type="signal peptide" evidence="3">
    <location>
        <begin position="1"/>
        <end position="22"/>
    </location>
</feature>
<feature type="domain" description="Fibronectin type III-like" evidence="4">
    <location>
        <begin position="636"/>
        <end position="706"/>
    </location>
</feature>
<dbReference type="PRINTS" id="PR00133">
    <property type="entry name" value="GLHYDRLASE3"/>
</dbReference>
<dbReference type="SUPFAM" id="SSF51445">
    <property type="entry name" value="(Trans)glycosidases"/>
    <property type="match status" value="1"/>
</dbReference>
<dbReference type="eggNOG" id="COG1472">
    <property type="taxonomic scope" value="Bacteria"/>
</dbReference>
<accession>W7Y2U8</accession>
<dbReference type="InterPro" id="IPR017853">
    <property type="entry name" value="GH"/>
</dbReference>
<dbReference type="SUPFAM" id="SSF52279">
    <property type="entry name" value="Beta-D-glucan exohydrolase, C-terminal domain"/>
    <property type="match status" value="1"/>
</dbReference>
<name>W7Y2U8_9BACT</name>
<comment type="caution">
    <text evidence="5">The sequence shown here is derived from an EMBL/GenBank/DDBJ whole genome shotgun (WGS) entry which is preliminary data.</text>
</comment>
<dbReference type="EMBL" id="BAMD01000004">
    <property type="protein sequence ID" value="GAF01903.1"/>
    <property type="molecule type" value="Genomic_DNA"/>
</dbReference>
<dbReference type="STRING" id="869213.GCA_000517085_01566"/>
<reference evidence="5 6" key="1">
    <citation type="journal article" date="2014" name="Genome Announc.">
        <title>Draft Genome Sequence of Cytophaga fermentans JCM 21142T, a Facultative Anaerobe Isolated from Marine Mud.</title>
        <authorList>
            <person name="Starns D."/>
            <person name="Oshima K."/>
            <person name="Suda W."/>
            <person name="Iino T."/>
            <person name="Yuki M."/>
            <person name="Inoue J."/>
            <person name="Kitamura K."/>
            <person name="Iida T."/>
            <person name="Darby A."/>
            <person name="Hattori M."/>
            <person name="Ohkuma M."/>
        </authorList>
    </citation>
    <scope>NUCLEOTIDE SEQUENCE [LARGE SCALE GENOMIC DNA]</scope>
    <source>
        <strain evidence="5 6">JCM 21142</strain>
    </source>
</reference>
<evidence type="ECO:0000256" key="1">
    <source>
        <dbReference type="ARBA" id="ARBA00005336"/>
    </source>
</evidence>
<dbReference type="GO" id="GO:0005975">
    <property type="term" value="P:carbohydrate metabolic process"/>
    <property type="evidence" value="ECO:0007669"/>
    <property type="project" value="InterPro"/>
</dbReference>
<keyword evidence="3" id="KW-0732">Signal</keyword>
<dbReference type="InterPro" id="IPR002772">
    <property type="entry name" value="Glyco_hydro_3_C"/>
</dbReference>
<dbReference type="Pfam" id="PF00933">
    <property type="entry name" value="Glyco_hydro_3"/>
    <property type="match status" value="1"/>
</dbReference>
<protein>
    <submittedName>
        <fullName evidence="5">Thermostable beta-glucosidase B</fullName>
    </submittedName>
</protein>
<proteinExistence type="inferred from homology"/>
<dbReference type="Proteomes" id="UP000019402">
    <property type="component" value="Unassembled WGS sequence"/>
</dbReference>
<evidence type="ECO:0000256" key="2">
    <source>
        <dbReference type="ARBA" id="ARBA00022801"/>
    </source>
</evidence>
<dbReference type="PROSITE" id="PS51257">
    <property type="entry name" value="PROKAR_LIPOPROTEIN"/>
    <property type="match status" value="1"/>
</dbReference>
<comment type="similarity">
    <text evidence="1">Belongs to the glycosyl hydrolase 3 family.</text>
</comment>
<feature type="chain" id="PRO_5004906305" evidence="3">
    <location>
        <begin position="23"/>
        <end position="720"/>
    </location>
</feature>
<evidence type="ECO:0000313" key="5">
    <source>
        <dbReference type="EMBL" id="GAF01903.1"/>
    </source>
</evidence>
<dbReference type="Gene3D" id="2.60.40.10">
    <property type="entry name" value="Immunoglobulins"/>
    <property type="match status" value="1"/>
</dbReference>
<dbReference type="InterPro" id="IPR036881">
    <property type="entry name" value="Glyco_hydro_3_C_sf"/>
</dbReference>
<dbReference type="GO" id="GO:0008422">
    <property type="term" value="F:beta-glucosidase activity"/>
    <property type="evidence" value="ECO:0007669"/>
    <property type="project" value="UniProtKB-ARBA"/>
</dbReference>
<dbReference type="PANTHER" id="PTHR42715:SF10">
    <property type="entry name" value="BETA-GLUCOSIDASE"/>
    <property type="match status" value="1"/>
</dbReference>
<gene>
    <name evidence="5" type="ORF">JCM21142_525</name>
</gene>
<dbReference type="InterPro" id="IPR001764">
    <property type="entry name" value="Glyco_hydro_3_N"/>
</dbReference>
<dbReference type="InterPro" id="IPR050288">
    <property type="entry name" value="Cellulose_deg_GH3"/>
</dbReference>
<organism evidence="5 6">
    <name type="scientific">Saccharicrinis fermentans DSM 9555 = JCM 21142</name>
    <dbReference type="NCBI Taxonomy" id="869213"/>
    <lineage>
        <taxon>Bacteria</taxon>
        <taxon>Pseudomonadati</taxon>
        <taxon>Bacteroidota</taxon>
        <taxon>Bacteroidia</taxon>
        <taxon>Marinilabiliales</taxon>
        <taxon>Marinilabiliaceae</taxon>
        <taxon>Saccharicrinis</taxon>
    </lineage>
</organism>
<dbReference type="InterPro" id="IPR036962">
    <property type="entry name" value="Glyco_hydro_3_N_sf"/>
</dbReference>
<dbReference type="Gene3D" id="3.20.20.300">
    <property type="entry name" value="Glycoside hydrolase, family 3, N-terminal domain"/>
    <property type="match status" value="1"/>
</dbReference>
<dbReference type="RefSeq" id="WP_027471360.1">
    <property type="nucleotide sequence ID" value="NZ_BAMD01000004.1"/>
</dbReference>
<evidence type="ECO:0000259" key="4">
    <source>
        <dbReference type="SMART" id="SM01217"/>
    </source>
</evidence>
<dbReference type="AlphaFoldDB" id="W7Y2U8"/>
<dbReference type="SMART" id="SM01217">
    <property type="entry name" value="Fn3_like"/>
    <property type="match status" value="1"/>
</dbReference>
<keyword evidence="6" id="KW-1185">Reference proteome</keyword>
<sequence length="720" mass="81139">MKRITPFLVAFILLGACSQSNDQEFKTDTPFQPFQPPINYNDARAQAIKILAQMTMDERISMIGGYNTFFTKGFEKFNVPAMYLSDATQGVNIRSHLDDQLQKSVAFPSPIALASTWNKELAGNYAKSIGEECRAGEIAILLGPGMNIYRIAQNGRNFEYFGEDPYLVARMIENYVVGMQSTGTMATLKHFVANNTDYKRRTSNSVVDKRTLHEIYLPAFEAGIDAGAMAVMTSYNLVNGEYAGQNKDVITGLLRHDLGFKWLVMSDWWSVYDAEKVIKSGLDLDMPGEPRAEYPEYMKKEEFFLRFTAKPLLEEGKVQEEDINRMVTNILTTEIAMGLLERPIKDSTYFDNFDQHVEVALQTGRESIVLLKNDHILPIDTTGKISILLTGEYSNIIPHGGGAAEVAGYDHVTMLTALKEIYGEKVTYIENPTDEDIKTYSHVIYCTGTFDSEGWDKSFDFSEKINTEIKHIASLNKNTIVSVSSGSGMNMTAWNDEIAGLLYSWYPGQIGFKGFAEIIAGITNPSAKLPITIEKKFEDSPGYGYIPEGQELYTGWDQDHRIIDPINDIKYEEDIFVGYRWYEHKAIEPLYAFGFGLSYTKYEYSNLQLENKSIKAGENLNIKVDVKNTGTMDGKEIVQVYVRDLDSSVERPTKELKGFKKVSIAAGDKQTVYFTLSKRDFAYWDVETEDWNIEPGQFEILVGTASNNILASAKIDVTNE</sequence>
<dbReference type="FunFam" id="2.60.40.10:FF:000495">
    <property type="entry name" value="Periplasmic beta-glucosidase"/>
    <property type="match status" value="1"/>
</dbReference>
<dbReference type="InterPro" id="IPR013783">
    <property type="entry name" value="Ig-like_fold"/>
</dbReference>
<dbReference type="Pfam" id="PF01915">
    <property type="entry name" value="Glyco_hydro_3_C"/>
    <property type="match status" value="1"/>
</dbReference>
<dbReference type="OrthoDB" id="9805821at2"/>
<dbReference type="Pfam" id="PF14310">
    <property type="entry name" value="Fn3-like"/>
    <property type="match status" value="1"/>
</dbReference>
<dbReference type="PANTHER" id="PTHR42715">
    <property type="entry name" value="BETA-GLUCOSIDASE"/>
    <property type="match status" value="1"/>
</dbReference>
<dbReference type="Gene3D" id="3.40.50.1700">
    <property type="entry name" value="Glycoside hydrolase family 3 C-terminal domain"/>
    <property type="match status" value="1"/>
</dbReference>
<dbReference type="InterPro" id="IPR026891">
    <property type="entry name" value="Fn3-like"/>
</dbReference>